<feature type="domain" description="Lambda-carrageenase middle" evidence="2">
    <location>
        <begin position="447"/>
        <end position="777"/>
    </location>
</feature>
<dbReference type="Pfam" id="PF25290">
    <property type="entry name" value="CGLA_M"/>
    <property type="match status" value="1"/>
</dbReference>
<dbReference type="EMBL" id="CAAHFH010000001">
    <property type="protein sequence ID" value="VGO18305.1"/>
    <property type="molecule type" value="Genomic_DNA"/>
</dbReference>
<gene>
    <name evidence="5" type="primary">cglA_1</name>
    <name evidence="5" type="ORF">SCARR_00357</name>
</gene>
<dbReference type="AlphaFoldDB" id="A0A6C2UDT8"/>
<evidence type="ECO:0000313" key="6">
    <source>
        <dbReference type="Proteomes" id="UP000346198"/>
    </source>
</evidence>
<dbReference type="InterPro" id="IPR011047">
    <property type="entry name" value="Quinoprotein_ADH-like_sf"/>
</dbReference>
<dbReference type="Pfam" id="PF25292">
    <property type="entry name" value="Beta-prop_CGLA"/>
    <property type="match status" value="1"/>
</dbReference>
<dbReference type="InterPro" id="IPR057421">
    <property type="entry name" value="CGLA_M"/>
</dbReference>
<evidence type="ECO:0000313" key="5">
    <source>
        <dbReference type="EMBL" id="VGO18305.1"/>
    </source>
</evidence>
<name>A0A6C2UDT8_9BACT</name>
<organism evidence="5 6">
    <name type="scientific">Pontiella sulfatireligans</name>
    <dbReference type="NCBI Taxonomy" id="2750658"/>
    <lineage>
        <taxon>Bacteria</taxon>
        <taxon>Pseudomonadati</taxon>
        <taxon>Kiritimatiellota</taxon>
        <taxon>Kiritimatiellia</taxon>
        <taxon>Kiritimatiellales</taxon>
        <taxon>Pontiellaceae</taxon>
        <taxon>Pontiella</taxon>
    </lineage>
</organism>
<dbReference type="InterPro" id="IPR057420">
    <property type="entry name" value="Beta-prop_CGLA"/>
</dbReference>
<evidence type="ECO:0000259" key="3">
    <source>
        <dbReference type="Pfam" id="PF25291"/>
    </source>
</evidence>
<dbReference type="Proteomes" id="UP000346198">
    <property type="component" value="Unassembled WGS sequence"/>
</dbReference>
<reference evidence="5 6" key="1">
    <citation type="submission" date="2019-04" db="EMBL/GenBank/DDBJ databases">
        <authorList>
            <person name="Van Vliet M D."/>
        </authorList>
    </citation>
    <scope>NUCLEOTIDE SEQUENCE [LARGE SCALE GENOMIC DNA]</scope>
    <source>
        <strain evidence="5 6">F21</strain>
    </source>
</reference>
<evidence type="ECO:0000256" key="1">
    <source>
        <dbReference type="SAM" id="SignalP"/>
    </source>
</evidence>
<feature type="domain" description="Lambda-carrageenase C-terminal" evidence="3">
    <location>
        <begin position="833"/>
        <end position="903"/>
    </location>
</feature>
<dbReference type="SUPFAM" id="SSF50998">
    <property type="entry name" value="Quinoprotein alcohol dehydrogenase-like"/>
    <property type="match status" value="1"/>
</dbReference>
<keyword evidence="1" id="KW-0732">Signal</keyword>
<accession>A0A6C2UDT8</accession>
<keyword evidence="6" id="KW-1185">Reference proteome</keyword>
<feature type="chain" id="PRO_5025386209" evidence="1">
    <location>
        <begin position="33"/>
        <end position="905"/>
    </location>
</feature>
<feature type="signal peptide" evidence="1">
    <location>
        <begin position="1"/>
        <end position="32"/>
    </location>
</feature>
<sequence length="905" mass="99738">MSFKKHANFKMISRMKYILLAISILTASVGWAAGFATDGNGIRNAISASINGEGVLYVSEIDGTVSCHTTSGKTLWRNPTDNPAVMFEIEAADLDGDGNDDLLAASGNGNIYCWGHDGQLRWTFNPGRKVRFSEVAVVKNGDTVQIFAGGNDCVLYELDTRGNLVSETKYAGIIRKLEAGNFVYKDQQSLLVMAMTSDKWSWSFLGIIDPRSKEVLVEGNIKKGELLQFKSLMINELTVADIDGDGLDDFMFVGTGKADSVASAARDAAGQFVVMNGKMKPIVQFGFPKKDKQLYAHGFAASLQPVRNEIAVNFGTVLYVLGLDGQLIARTGKAYEGFAFNGLTVEPESRQLFGDGQLGGGTTLHAFDLTQDHWWEAPQQLLGRLAEVESNLDTLYRQSLKFKRPAYQKKSEEPWVLVSGREPNEAVANLKGEDLKFVTMSTWSEDFDRSKISKVAGEGALKKDRRKPYDLSQGEIIARARKMEQSGVPFTLWAGHGTDPFYMQVETMIGILEAAPTTCYGFVYAEMGNPEDPRSHYFVNHYIPQLAPAMRKQGRAKLFFRFKNIFWAAGAHLHPWDQLFFSRDYADLVVPTTEDTNSSTQDINLAGRVGMFMGGYVDQHALRLVEDNVCCWRPESACGQTSISPFLRSGVLRAAYGARYGIISGLKFQQEPGIQILYALMKSGVLPQVQPEDILSVGSWHLMKDIDEHHVEISEDGHDVMLYTPEDDNAVISVGGVGWSGAGLSDHDLSKVALGVDYRWLNFIPELPNGMVPIAPIGYQSELKKRGTPFSVSSTKEGFINGKKVPANQFGTYMRQIVEAGAARMPIAVKGASWSAIRLDDRHVRLILIDPGYIDPQERQAVISFQGRQPVSAMDILSTETLDASSPVLTVTVPAGSMRFIDLAY</sequence>
<feature type="domain" description="Lambda-carrageenase beta-propeller" evidence="4">
    <location>
        <begin position="59"/>
        <end position="169"/>
    </location>
</feature>
<dbReference type="InterPro" id="IPR057422">
    <property type="entry name" value="CGLA_C"/>
</dbReference>
<protein>
    <submittedName>
        <fullName evidence="5">Lambda-carrageenase</fullName>
    </submittedName>
</protein>
<evidence type="ECO:0000259" key="2">
    <source>
        <dbReference type="Pfam" id="PF25290"/>
    </source>
</evidence>
<dbReference type="Pfam" id="PF25291">
    <property type="entry name" value="CGLA_C"/>
    <property type="match status" value="1"/>
</dbReference>
<dbReference type="InterPro" id="IPR015943">
    <property type="entry name" value="WD40/YVTN_repeat-like_dom_sf"/>
</dbReference>
<dbReference type="Gene3D" id="2.130.10.10">
    <property type="entry name" value="YVTN repeat-like/Quinoprotein amine dehydrogenase"/>
    <property type="match status" value="1"/>
</dbReference>
<proteinExistence type="predicted"/>
<evidence type="ECO:0000259" key="4">
    <source>
        <dbReference type="Pfam" id="PF25292"/>
    </source>
</evidence>